<dbReference type="EMBL" id="PSQE01000005">
    <property type="protein sequence ID" value="RHN53254.1"/>
    <property type="molecule type" value="Genomic_DNA"/>
</dbReference>
<proteinExistence type="predicted"/>
<dbReference type="Proteomes" id="UP000265566">
    <property type="component" value="Chromosome 5"/>
</dbReference>
<organism evidence="2">
    <name type="scientific">Medicago truncatula</name>
    <name type="common">Barrel medic</name>
    <name type="synonym">Medicago tribuloides</name>
    <dbReference type="NCBI Taxonomy" id="3880"/>
    <lineage>
        <taxon>Eukaryota</taxon>
        <taxon>Viridiplantae</taxon>
        <taxon>Streptophyta</taxon>
        <taxon>Embryophyta</taxon>
        <taxon>Tracheophyta</taxon>
        <taxon>Spermatophyta</taxon>
        <taxon>Magnoliopsida</taxon>
        <taxon>eudicotyledons</taxon>
        <taxon>Gunneridae</taxon>
        <taxon>Pentapetalae</taxon>
        <taxon>rosids</taxon>
        <taxon>fabids</taxon>
        <taxon>Fabales</taxon>
        <taxon>Fabaceae</taxon>
        <taxon>Papilionoideae</taxon>
        <taxon>50 kb inversion clade</taxon>
        <taxon>NPAAA clade</taxon>
        <taxon>Hologalegina</taxon>
        <taxon>IRL clade</taxon>
        <taxon>Trifolieae</taxon>
        <taxon>Medicago</taxon>
    </lineage>
</organism>
<evidence type="ECO:0008006" key="3">
    <source>
        <dbReference type="Google" id="ProtNLM"/>
    </source>
</evidence>
<feature type="transmembrane region" description="Helical" evidence="1">
    <location>
        <begin position="26"/>
        <end position="44"/>
    </location>
</feature>
<name>A0A396HN13_MEDTR</name>
<sequence length="45" mass="5486">MLSFLILSCLVLPHLSCSFFHWFLRFLYTLFEIIFELIVVFLFLL</sequence>
<gene>
    <name evidence="2" type="ORF">MtrunA17_Chr5g0393921</name>
</gene>
<reference evidence="2" key="1">
    <citation type="journal article" date="2018" name="Nat. Plants">
        <title>Whole-genome landscape of Medicago truncatula symbiotic genes.</title>
        <authorList>
            <person name="Pecrix Y."/>
            <person name="Gamas P."/>
            <person name="Carrere S."/>
        </authorList>
    </citation>
    <scope>NUCLEOTIDE SEQUENCE</scope>
    <source>
        <tissue evidence="2">Leaves</tissue>
    </source>
</reference>
<dbReference type="AlphaFoldDB" id="A0A396HN13"/>
<keyword evidence="1" id="KW-1133">Transmembrane helix</keyword>
<accession>A0A396HN13</accession>
<keyword evidence="1" id="KW-0472">Membrane</keyword>
<evidence type="ECO:0000256" key="1">
    <source>
        <dbReference type="SAM" id="Phobius"/>
    </source>
</evidence>
<comment type="caution">
    <text evidence="2">The sequence shown here is derived from an EMBL/GenBank/DDBJ whole genome shotgun (WGS) entry which is preliminary data.</text>
</comment>
<evidence type="ECO:0000313" key="2">
    <source>
        <dbReference type="EMBL" id="RHN53254.1"/>
    </source>
</evidence>
<dbReference type="Gramene" id="rna28145">
    <property type="protein sequence ID" value="RHN53254.1"/>
    <property type="gene ID" value="gene28145"/>
</dbReference>
<keyword evidence="1" id="KW-0812">Transmembrane</keyword>
<protein>
    <recommendedName>
        <fullName evidence="3">Transmembrane protein</fullName>
    </recommendedName>
</protein>